<evidence type="ECO:0000259" key="9">
    <source>
        <dbReference type="Pfam" id="PF13231"/>
    </source>
</evidence>
<keyword evidence="5 8" id="KW-0812">Transmembrane</keyword>
<dbReference type="Pfam" id="PF13231">
    <property type="entry name" value="PMT_2"/>
    <property type="match status" value="1"/>
</dbReference>
<comment type="caution">
    <text evidence="10">The sequence shown here is derived from an EMBL/GenBank/DDBJ whole genome shotgun (WGS) entry which is preliminary data.</text>
</comment>
<evidence type="ECO:0000313" key="11">
    <source>
        <dbReference type="Proteomes" id="UP001152599"/>
    </source>
</evidence>
<feature type="transmembrane region" description="Helical" evidence="8">
    <location>
        <begin position="12"/>
        <end position="30"/>
    </location>
</feature>
<evidence type="ECO:0000256" key="3">
    <source>
        <dbReference type="ARBA" id="ARBA00022676"/>
    </source>
</evidence>
<reference evidence="10" key="1">
    <citation type="submission" date="2022-07" db="EMBL/GenBank/DDBJ databases">
        <title>Description and genome-wide analysis of Profundicola chukchiensis gen. nov., sp. nov., marine bacteria isolated from bottom sediments of the Chukchi Sea.</title>
        <authorList>
            <person name="Romanenko L."/>
            <person name="Otstavnykh N."/>
            <person name="Kurilenko V."/>
            <person name="Eremeev V."/>
            <person name="Velansky P."/>
            <person name="Mikhailov V."/>
            <person name="Isaeva M."/>
        </authorList>
    </citation>
    <scope>NUCLEOTIDE SEQUENCE</scope>
    <source>
        <strain evidence="10">KMM 9713</strain>
    </source>
</reference>
<keyword evidence="11" id="KW-1185">Reference proteome</keyword>
<proteinExistence type="predicted"/>
<comment type="subcellular location">
    <subcellularLocation>
        <location evidence="1">Cell membrane</location>
        <topology evidence="1">Multi-pass membrane protein</topology>
    </subcellularLocation>
</comment>
<dbReference type="RefSeq" id="WP_304420566.1">
    <property type="nucleotide sequence ID" value="NZ_JANCMU010000003.1"/>
</dbReference>
<keyword evidence="6 8" id="KW-1133">Transmembrane helix</keyword>
<evidence type="ECO:0000256" key="7">
    <source>
        <dbReference type="ARBA" id="ARBA00023136"/>
    </source>
</evidence>
<dbReference type="InterPro" id="IPR050297">
    <property type="entry name" value="LipidA_mod_glycosyltrf_83"/>
</dbReference>
<gene>
    <name evidence="10" type="ORF">NMK71_06500</name>
</gene>
<keyword evidence="2" id="KW-1003">Cell membrane</keyword>
<protein>
    <submittedName>
        <fullName evidence="10">Glycosyltransferase family 39 protein</fullName>
    </submittedName>
</protein>
<dbReference type="GO" id="GO:0005886">
    <property type="term" value="C:plasma membrane"/>
    <property type="evidence" value="ECO:0007669"/>
    <property type="project" value="UniProtKB-SubCell"/>
</dbReference>
<feature type="transmembrane region" description="Helical" evidence="8">
    <location>
        <begin position="327"/>
        <end position="345"/>
    </location>
</feature>
<evidence type="ECO:0000256" key="6">
    <source>
        <dbReference type="ARBA" id="ARBA00022989"/>
    </source>
</evidence>
<feature type="transmembrane region" description="Helical" evidence="8">
    <location>
        <begin position="110"/>
        <end position="133"/>
    </location>
</feature>
<dbReference type="InterPro" id="IPR038731">
    <property type="entry name" value="RgtA/B/C-like"/>
</dbReference>
<feature type="transmembrane region" description="Helical" evidence="8">
    <location>
        <begin position="297"/>
        <end position="315"/>
    </location>
</feature>
<feature type="transmembrane region" description="Helical" evidence="8">
    <location>
        <begin position="248"/>
        <end position="266"/>
    </location>
</feature>
<accession>A0A9X4MWB3</accession>
<keyword evidence="4" id="KW-0808">Transferase</keyword>
<name>A0A9X4MWB3_9FLAO</name>
<dbReference type="EMBL" id="JANCMU010000003">
    <property type="protein sequence ID" value="MDG4946058.1"/>
    <property type="molecule type" value="Genomic_DNA"/>
</dbReference>
<feature type="transmembrane region" description="Helical" evidence="8">
    <location>
        <begin position="158"/>
        <end position="188"/>
    </location>
</feature>
<dbReference type="GO" id="GO:0016763">
    <property type="term" value="F:pentosyltransferase activity"/>
    <property type="evidence" value="ECO:0007669"/>
    <property type="project" value="TreeGrafter"/>
</dbReference>
<dbReference type="AlphaFoldDB" id="A0A9X4MWB3"/>
<dbReference type="PANTHER" id="PTHR33908">
    <property type="entry name" value="MANNOSYLTRANSFERASE YKCB-RELATED"/>
    <property type="match status" value="1"/>
</dbReference>
<feature type="transmembrane region" description="Helical" evidence="8">
    <location>
        <begin position="65"/>
        <end position="98"/>
    </location>
</feature>
<dbReference type="PANTHER" id="PTHR33908:SF11">
    <property type="entry name" value="MEMBRANE PROTEIN"/>
    <property type="match status" value="1"/>
</dbReference>
<dbReference type="Proteomes" id="UP001152599">
    <property type="component" value="Unassembled WGS sequence"/>
</dbReference>
<evidence type="ECO:0000256" key="5">
    <source>
        <dbReference type="ARBA" id="ARBA00022692"/>
    </source>
</evidence>
<keyword evidence="7 8" id="KW-0472">Membrane</keyword>
<feature type="transmembrane region" description="Helical" evidence="8">
    <location>
        <begin position="200"/>
        <end position="220"/>
    </location>
</feature>
<feature type="transmembrane region" description="Helical" evidence="8">
    <location>
        <begin position="273"/>
        <end position="291"/>
    </location>
</feature>
<evidence type="ECO:0000256" key="2">
    <source>
        <dbReference type="ARBA" id="ARBA00022475"/>
    </source>
</evidence>
<evidence type="ECO:0000256" key="4">
    <source>
        <dbReference type="ARBA" id="ARBA00022679"/>
    </source>
</evidence>
<evidence type="ECO:0000313" key="10">
    <source>
        <dbReference type="EMBL" id="MDG4946058.1"/>
    </source>
</evidence>
<dbReference type="GO" id="GO:0009103">
    <property type="term" value="P:lipopolysaccharide biosynthetic process"/>
    <property type="evidence" value="ECO:0007669"/>
    <property type="project" value="UniProtKB-ARBA"/>
</dbReference>
<keyword evidence="3" id="KW-0328">Glycosyltransferase</keyword>
<organism evidence="10 11">
    <name type="scientific">Profundicola chukchiensis</name>
    <dbReference type="NCBI Taxonomy" id="2961959"/>
    <lineage>
        <taxon>Bacteria</taxon>
        <taxon>Pseudomonadati</taxon>
        <taxon>Bacteroidota</taxon>
        <taxon>Flavobacteriia</taxon>
        <taxon>Flavobacteriales</taxon>
        <taxon>Weeksellaceae</taxon>
        <taxon>Profundicola</taxon>
    </lineage>
</organism>
<feature type="domain" description="Glycosyltransferase RgtA/B/C/D-like" evidence="9">
    <location>
        <begin position="62"/>
        <end position="214"/>
    </location>
</feature>
<evidence type="ECO:0000256" key="1">
    <source>
        <dbReference type="ARBA" id="ARBA00004651"/>
    </source>
</evidence>
<sequence length="493" mass="56235">MWSRISKLSPLQILLIFVVVAFLIRFPFFFRDYVDHDESTFILMGQALFDGYLPYTKYWDLKPPMVFYFFAGIIAVFGKSMIAIRAAGSLVVALTAFYSYKLSRAYLDKIASFFVGLLTIYLLSLFGAMQGVMSEHLAALPLVVGMFYLTKKHTTKNLILAGFLFGLAINFRLNLAYAIFFVNAFVCLHAGLNKAGIKKGVFLSIGSILAVIFSLLPYILTDQLALIKTSVIDASIAYSAASKQTLKTLPLILVVALLCGLAYKFIRPKENRFNFYLLLSMLFGQAIMFLISGKVNGHYLIQVFPFLLIIFVGLISKIPFPKKFNKIAPKLIIALFILLPMESYLEIATVVDSKKKYDRLYNGEGYNTAHYLMEHYGTELPKNSFYLNEHIGYWILNTMPPTAITMHPSNLVRETTFEHVENIQKDPLSELKYILEVKKPNFIVVDEDRNQLRGDSIVFDYYKNSLEKYFTLEKEFTPDKSVKIYKRKSIAVQ</sequence>
<evidence type="ECO:0000256" key="8">
    <source>
        <dbReference type="SAM" id="Phobius"/>
    </source>
</evidence>